<evidence type="ECO:0000313" key="3">
    <source>
        <dbReference type="EMBL" id="MCB8881894.1"/>
    </source>
</evidence>
<dbReference type="EMBL" id="JAESVA010000005">
    <property type="protein sequence ID" value="MCB8881894.1"/>
    <property type="molecule type" value="Genomic_DNA"/>
</dbReference>
<keyword evidence="4" id="KW-1185">Reference proteome</keyword>
<keyword evidence="2" id="KW-0812">Transmembrane</keyword>
<comment type="caution">
    <text evidence="3">The sequence shown here is derived from an EMBL/GenBank/DDBJ whole genome shotgun (WGS) entry which is preliminary data.</text>
</comment>
<keyword evidence="2" id="KW-0472">Membrane</keyword>
<gene>
    <name evidence="3" type="ORF">ACELLULO517_16745</name>
</gene>
<keyword evidence="2" id="KW-1133">Transmembrane helix</keyword>
<dbReference type="RefSeq" id="WP_227308548.1">
    <property type="nucleotide sequence ID" value="NZ_JAESVA010000005.1"/>
</dbReference>
<evidence type="ECO:0000313" key="4">
    <source>
        <dbReference type="Proteomes" id="UP000721844"/>
    </source>
</evidence>
<dbReference type="AlphaFoldDB" id="A0A964E4X0"/>
<evidence type="ECO:0000256" key="1">
    <source>
        <dbReference type="SAM" id="MobiDB-lite"/>
    </source>
</evidence>
<protein>
    <submittedName>
        <fullName evidence="3">Uncharacterized protein</fullName>
    </submittedName>
</protein>
<dbReference type="Proteomes" id="UP000721844">
    <property type="component" value="Unassembled WGS sequence"/>
</dbReference>
<name>A0A964E4X0_9PROT</name>
<feature type="region of interest" description="Disordered" evidence="1">
    <location>
        <begin position="1"/>
        <end position="27"/>
    </location>
</feature>
<sequence length="136" mass="14151">MIQAGVLPDRPRPQGKIALSRRPAPADPAPSWKHLLPAGLLLLVSVLAILLLVAQPRPGQKEVAIVLPPWDGALQAAALVGRAGGALVDAGGLRNIFIVTSDRPDFVAALYRAGAWLVINPIAAHGCLSAPQPQGF</sequence>
<feature type="transmembrane region" description="Helical" evidence="2">
    <location>
        <begin position="35"/>
        <end position="54"/>
    </location>
</feature>
<proteinExistence type="predicted"/>
<evidence type="ECO:0000256" key="2">
    <source>
        <dbReference type="SAM" id="Phobius"/>
    </source>
</evidence>
<accession>A0A964E4X0</accession>
<reference evidence="3 4" key="1">
    <citation type="journal article" date="2021" name="Microorganisms">
        <title>Acidisoma silvae sp. nov. and Acidisomacellulosilytica sp. nov., Two Acidophilic Bacteria Isolated from Decaying Wood, Hydrolyzing Cellulose and Producing Poly-3-hydroxybutyrate.</title>
        <authorList>
            <person name="Mieszkin S."/>
            <person name="Pouder E."/>
            <person name="Uroz S."/>
            <person name="Simon-Colin C."/>
            <person name="Alain K."/>
        </authorList>
    </citation>
    <scope>NUCLEOTIDE SEQUENCE [LARGE SCALE GENOMIC DNA]</scope>
    <source>
        <strain evidence="3 4">HW T5.17</strain>
    </source>
</reference>
<organism evidence="3 4">
    <name type="scientific">Acidisoma cellulosilyticum</name>
    <dbReference type="NCBI Taxonomy" id="2802395"/>
    <lineage>
        <taxon>Bacteria</taxon>
        <taxon>Pseudomonadati</taxon>
        <taxon>Pseudomonadota</taxon>
        <taxon>Alphaproteobacteria</taxon>
        <taxon>Acetobacterales</taxon>
        <taxon>Acidocellaceae</taxon>
        <taxon>Acidisoma</taxon>
    </lineage>
</organism>